<keyword evidence="8" id="KW-1185">Reference proteome</keyword>
<dbReference type="PANTHER" id="PTHR46796:SF13">
    <property type="entry name" value="HTH-TYPE TRANSCRIPTIONAL ACTIVATOR RHAS"/>
    <property type="match status" value="1"/>
</dbReference>
<evidence type="ECO:0000259" key="6">
    <source>
        <dbReference type="PROSITE" id="PS01124"/>
    </source>
</evidence>
<feature type="compositionally biased region" description="Low complexity" evidence="5">
    <location>
        <begin position="6"/>
        <end position="22"/>
    </location>
</feature>
<evidence type="ECO:0000313" key="7">
    <source>
        <dbReference type="EMBL" id="QIS16135.1"/>
    </source>
</evidence>
<dbReference type="Pfam" id="PF12833">
    <property type="entry name" value="HTH_18"/>
    <property type="match status" value="1"/>
</dbReference>
<keyword evidence="2" id="KW-0805">Transcription regulation</keyword>
<evidence type="ECO:0000313" key="8">
    <source>
        <dbReference type="Proteomes" id="UP000503540"/>
    </source>
</evidence>
<dbReference type="SUPFAM" id="SSF46689">
    <property type="entry name" value="Homeodomain-like"/>
    <property type="match status" value="2"/>
</dbReference>
<dbReference type="GO" id="GO:0003700">
    <property type="term" value="F:DNA-binding transcription factor activity"/>
    <property type="evidence" value="ECO:0007669"/>
    <property type="project" value="InterPro"/>
</dbReference>
<gene>
    <name evidence="7" type="ORF">F5544_41625</name>
</gene>
<dbReference type="PANTHER" id="PTHR46796">
    <property type="entry name" value="HTH-TYPE TRANSCRIPTIONAL ACTIVATOR RHAS-RELATED"/>
    <property type="match status" value="1"/>
</dbReference>
<sequence length="384" mass="41700">MRTSRDPGSGSSRSSMVSTSASPSSWKTTVRAVIVSVVMTPTLCADDEMIYASTSCGNIHSSRRENVGYRSEMGLDVLSDAVATMRTGRPHSSLQDKFAPWGMRFPASNGAGFHVILQGSAWLIPPREDGEPIPLGPGDIVFLAHGRGHALASDPATPLREVRPLPDGSWPQPFSEPHAPDASATVMLCGAYQLDHRRAHPLLADLPDVVHLTPRVGTDSSLRAAVELLGTELAQPQPGSDAIVTSLLDTLLLYILRAWWLGAQDDDTIPHNGWAAALVDRPVAAALRAIHTSPEHPWTVEELGAIGGLSRAAFARRFTTLIGRAPLAYLTWWRMTIAGRLLRSDDIPLRAVAQRVGYTSEFAFAKAFKREYDMPPGRYRAHHS</sequence>
<dbReference type="InterPro" id="IPR037923">
    <property type="entry name" value="HTH-like"/>
</dbReference>
<dbReference type="SMART" id="SM00342">
    <property type="entry name" value="HTH_ARAC"/>
    <property type="match status" value="1"/>
</dbReference>
<dbReference type="KEGG" id="nah:F5544_41625"/>
<reference evidence="7 8" key="1">
    <citation type="journal article" date="2019" name="ACS Chem. Biol.">
        <title>Identification and Mobilization of a Cryptic Antibiotic Biosynthesis Gene Locus from a Human-Pathogenic Nocardia Isolate.</title>
        <authorList>
            <person name="Herisse M."/>
            <person name="Ishida K."/>
            <person name="Porter J.L."/>
            <person name="Howden B."/>
            <person name="Hertweck C."/>
            <person name="Stinear T.P."/>
            <person name="Pidot S.J."/>
        </authorList>
    </citation>
    <scope>NUCLEOTIDE SEQUENCE [LARGE SCALE GENOMIC DNA]</scope>
    <source>
        <strain evidence="7 8">AUSMDU00012717</strain>
    </source>
</reference>
<dbReference type="InterPro" id="IPR032783">
    <property type="entry name" value="AraC_lig"/>
</dbReference>
<dbReference type="EMBL" id="CP046172">
    <property type="protein sequence ID" value="QIS16135.1"/>
    <property type="molecule type" value="Genomic_DNA"/>
</dbReference>
<proteinExistence type="predicted"/>
<organism evidence="7 8">
    <name type="scientific">Nocardia arthritidis</name>
    <dbReference type="NCBI Taxonomy" id="228602"/>
    <lineage>
        <taxon>Bacteria</taxon>
        <taxon>Bacillati</taxon>
        <taxon>Actinomycetota</taxon>
        <taxon>Actinomycetes</taxon>
        <taxon>Mycobacteriales</taxon>
        <taxon>Nocardiaceae</taxon>
        <taxon>Nocardia</taxon>
    </lineage>
</organism>
<dbReference type="InterPro" id="IPR050204">
    <property type="entry name" value="AraC_XylS_family_regulators"/>
</dbReference>
<dbReference type="InterPro" id="IPR009057">
    <property type="entry name" value="Homeodomain-like_sf"/>
</dbReference>
<evidence type="ECO:0000256" key="2">
    <source>
        <dbReference type="ARBA" id="ARBA00023015"/>
    </source>
</evidence>
<dbReference type="SUPFAM" id="SSF51215">
    <property type="entry name" value="Regulatory protein AraC"/>
    <property type="match status" value="1"/>
</dbReference>
<dbReference type="PROSITE" id="PS01124">
    <property type="entry name" value="HTH_ARAC_FAMILY_2"/>
    <property type="match status" value="1"/>
</dbReference>
<keyword evidence="4" id="KW-0804">Transcription</keyword>
<accession>A0A6G9YS46</accession>
<dbReference type="AlphaFoldDB" id="A0A6G9YS46"/>
<evidence type="ECO:0000256" key="5">
    <source>
        <dbReference type="SAM" id="MobiDB-lite"/>
    </source>
</evidence>
<keyword evidence="3" id="KW-0238">DNA-binding</keyword>
<feature type="region of interest" description="Disordered" evidence="5">
    <location>
        <begin position="1"/>
        <end position="22"/>
    </location>
</feature>
<dbReference type="GO" id="GO:0043565">
    <property type="term" value="F:sequence-specific DNA binding"/>
    <property type="evidence" value="ECO:0007669"/>
    <property type="project" value="InterPro"/>
</dbReference>
<evidence type="ECO:0000256" key="1">
    <source>
        <dbReference type="ARBA" id="ARBA00022490"/>
    </source>
</evidence>
<name>A0A6G9YS46_9NOCA</name>
<evidence type="ECO:0000256" key="4">
    <source>
        <dbReference type="ARBA" id="ARBA00023163"/>
    </source>
</evidence>
<dbReference type="InterPro" id="IPR018060">
    <property type="entry name" value="HTH_AraC"/>
</dbReference>
<keyword evidence="1" id="KW-0963">Cytoplasm</keyword>
<evidence type="ECO:0000256" key="3">
    <source>
        <dbReference type="ARBA" id="ARBA00023125"/>
    </source>
</evidence>
<dbReference type="Proteomes" id="UP000503540">
    <property type="component" value="Chromosome"/>
</dbReference>
<feature type="domain" description="HTH araC/xylS-type" evidence="6">
    <location>
        <begin position="284"/>
        <end position="382"/>
    </location>
</feature>
<protein>
    <submittedName>
        <fullName evidence="7">Helix-turn-helix domain-containing protein</fullName>
    </submittedName>
</protein>
<dbReference type="Pfam" id="PF12852">
    <property type="entry name" value="Cupin_6"/>
    <property type="match status" value="1"/>
</dbReference>
<dbReference type="Gene3D" id="1.10.10.60">
    <property type="entry name" value="Homeodomain-like"/>
    <property type="match status" value="2"/>
</dbReference>